<protein>
    <recommendedName>
        <fullName evidence="2">Poly(A) RNA polymerase mitochondrial-like central palm domain-containing protein</fullName>
    </recommendedName>
</protein>
<evidence type="ECO:0000259" key="2">
    <source>
        <dbReference type="Pfam" id="PF22600"/>
    </source>
</evidence>
<dbReference type="AlphaFoldDB" id="A0AA38Q689"/>
<evidence type="ECO:0000313" key="3">
    <source>
        <dbReference type="EMBL" id="KAJ3988243.1"/>
    </source>
</evidence>
<evidence type="ECO:0000313" key="4">
    <source>
        <dbReference type="Proteomes" id="UP001163850"/>
    </source>
</evidence>
<dbReference type="SUPFAM" id="SSF81301">
    <property type="entry name" value="Nucleotidyltransferase"/>
    <property type="match status" value="1"/>
</dbReference>
<organism evidence="3 4">
    <name type="scientific">Lentinula detonsa</name>
    <dbReference type="NCBI Taxonomy" id="2804962"/>
    <lineage>
        <taxon>Eukaryota</taxon>
        <taxon>Fungi</taxon>
        <taxon>Dikarya</taxon>
        <taxon>Basidiomycota</taxon>
        <taxon>Agaricomycotina</taxon>
        <taxon>Agaricomycetes</taxon>
        <taxon>Agaricomycetidae</taxon>
        <taxon>Agaricales</taxon>
        <taxon>Marasmiineae</taxon>
        <taxon>Omphalotaceae</taxon>
        <taxon>Lentinula</taxon>
    </lineage>
</organism>
<dbReference type="Gene3D" id="3.30.460.10">
    <property type="entry name" value="Beta Polymerase, domain 2"/>
    <property type="match status" value="1"/>
</dbReference>
<proteinExistence type="predicted"/>
<reference evidence="3" key="1">
    <citation type="submission" date="2022-08" db="EMBL/GenBank/DDBJ databases">
        <authorList>
            <consortium name="DOE Joint Genome Institute"/>
            <person name="Min B."/>
            <person name="Riley R."/>
            <person name="Sierra-Patev S."/>
            <person name="Naranjo-Ortiz M."/>
            <person name="Looney B."/>
            <person name="Konkel Z."/>
            <person name="Slot J.C."/>
            <person name="Sakamoto Y."/>
            <person name="Steenwyk J.L."/>
            <person name="Rokas A."/>
            <person name="Carro J."/>
            <person name="Camarero S."/>
            <person name="Ferreira P."/>
            <person name="Molpeceres G."/>
            <person name="Ruiz-Duenas F.J."/>
            <person name="Serrano A."/>
            <person name="Henrissat B."/>
            <person name="Drula E."/>
            <person name="Hughes K.W."/>
            <person name="Mata J.L."/>
            <person name="Ishikawa N.K."/>
            <person name="Vargas-Isla R."/>
            <person name="Ushijima S."/>
            <person name="Smith C.A."/>
            <person name="Ahrendt S."/>
            <person name="Andreopoulos W."/>
            <person name="He G."/>
            <person name="Labutti K."/>
            <person name="Lipzen A."/>
            <person name="Ng V."/>
            <person name="Sandor L."/>
            <person name="Barry K."/>
            <person name="Martinez A.T."/>
            <person name="Xiao Y."/>
            <person name="Gibbons J.G."/>
            <person name="Terashima K."/>
            <person name="Hibbett D.S."/>
            <person name="Grigoriev I.V."/>
        </authorList>
    </citation>
    <scope>NUCLEOTIDE SEQUENCE</scope>
    <source>
        <strain evidence="3">TFB7829</strain>
    </source>
</reference>
<dbReference type="InterPro" id="IPR043519">
    <property type="entry name" value="NT_sf"/>
</dbReference>
<dbReference type="EMBL" id="MU801912">
    <property type="protein sequence ID" value="KAJ3988243.1"/>
    <property type="molecule type" value="Genomic_DNA"/>
</dbReference>
<dbReference type="CDD" id="cd05402">
    <property type="entry name" value="NT_PAP_TUTase"/>
    <property type="match status" value="1"/>
</dbReference>
<feature type="region of interest" description="Disordered" evidence="1">
    <location>
        <begin position="480"/>
        <end position="512"/>
    </location>
</feature>
<name>A0AA38Q689_9AGAR</name>
<feature type="domain" description="Poly(A) RNA polymerase mitochondrial-like central palm" evidence="2">
    <location>
        <begin position="114"/>
        <end position="250"/>
    </location>
</feature>
<dbReference type="InterPro" id="IPR054708">
    <property type="entry name" value="MTPAP-like_central"/>
</dbReference>
<dbReference type="PANTHER" id="PTHR12271:SF40">
    <property type="entry name" value="POLY(A) RNA POLYMERASE GLD2"/>
    <property type="match status" value="1"/>
</dbReference>
<dbReference type="PANTHER" id="PTHR12271">
    <property type="entry name" value="POLY A POLYMERASE CID PAP -RELATED"/>
    <property type="match status" value="1"/>
</dbReference>
<dbReference type="Gene3D" id="1.10.1410.10">
    <property type="match status" value="1"/>
</dbReference>
<comment type="caution">
    <text evidence="3">The sequence shown here is derived from an EMBL/GenBank/DDBJ whole genome shotgun (WGS) entry which is preliminary data.</text>
</comment>
<sequence>MNVLHNTEPVPQPTHGLKVWKSLIEKPAMGSEEIPRFRNRNRSVRKTSINLLDALIIVTKRPTTKTTEHITRPSQQIEETKALQPRSRNVLINDTDHDNSGQIRCTDPEVERLLQQSLKAYTLPVQIQENHIATLNRVQNMIHRAYSSRYRVSLFGSTLYGVFTPNSDLDMIILDPNRPNGQKIQKVAPIYGMRNLAKNFRKAGFTQVVAIPKAKVPIVKFYDPVTNLHGDINANERLGLFNSRLIKHYCDIQPLLRPMLAFIKAWAKPLGLNKPGTQDGPPTFSSYALTLMTIAFLQNIRLLPNLQDIDIDEMDPKKVFIHKNKLCHTQFRYIKFGDWRPPAKLALQDALYGWLKFWSTEYPYLDSHSVDIKAGYYYISVVSPSPDAEAEKTPHKKGKGPIIRLMDPFTNENVTKHIPTRSVETFRIECQRLISRLLPPSLDPLPSNTQPPITLSTSIHPVTPSNIDVDNKIARLRGLPRPHISKPASTGRAEFLERRNGWKGPVPDTQDK</sequence>
<dbReference type="GO" id="GO:0031123">
    <property type="term" value="P:RNA 3'-end processing"/>
    <property type="evidence" value="ECO:0007669"/>
    <property type="project" value="TreeGrafter"/>
</dbReference>
<dbReference type="Proteomes" id="UP001163850">
    <property type="component" value="Unassembled WGS sequence"/>
</dbReference>
<dbReference type="GO" id="GO:0010605">
    <property type="term" value="P:negative regulation of macromolecule metabolic process"/>
    <property type="evidence" value="ECO:0007669"/>
    <property type="project" value="UniProtKB-ARBA"/>
</dbReference>
<dbReference type="SUPFAM" id="SSF81631">
    <property type="entry name" value="PAP/OAS1 substrate-binding domain"/>
    <property type="match status" value="1"/>
</dbReference>
<gene>
    <name evidence="3" type="ORF">F5890DRAFT_1471670</name>
</gene>
<dbReference type="GO" id="GO:0016779">
    <property type="term" value="F:nucleotidyltransferase activity"/>
    <property type="evidence" value="ECO:0007669"/>
    <property type="project" value="UniProtKB-ARBA"/>
</dbReference>
<accession>A0AA38Q689</accession>
<dbReference type="Pfam" id="PF22600">
    <property type="entry name" value="MTPAP-like_central"/>
    <property type="match status" value="1"/>
</dbReference>
<evidence type="ECO:0000256" key="1">
    <source>
        <dbReference type="SAM" id="MobiDB-lite"/>
    </source>
</evidence>